<dbReference type="Pfam" id="PF04102">
    <property type="entry name" value="SlyX"/>
    <property type="match status" value="1"/>
</dbReference>
<comment type="similarity">
    <text evidence="1">Belongs to the SlyX family.</text>
</comment>
<protein>
    <recommendedName>
        <fullName evidence="1">Protein SlyX homolog</fullName>
    </recommendedName>
</protein>
<reference evidence="3 4" key="1">
    <citation type="submission" date="2014-09" db="EMBL/GenBank/DDBJ databases">
        <title>Draft genome of Bradyrhizobium japonicum Is-34.</title>
        <authorList>
            <person name="Tsurumaru H."/>
            <person name="Yamakawa T."/>
            <person name="Hashimoto S."/>
            <person name="Okizaki K."/>
            <person name="Kanesaki Y."/>
            <person name="Yoshikawa H."/>
            <person name="Yajima S."/>
        </authorList>
    </citation>
    <scope>NUCLEOTIDE SEQUENCE [LARGE SCALE GENOMIC DNA]</scope>
    <source>
        <strain evidence="3 4">Is-34</strain>
    </source>
</reference>
<dbReference type="AlphaFoldDB" id="A0A0A3XJN9"/>
<evidence type="ECO:0000256" key="2">
    <source>
        <dbReference type="SAM" id="MobiDB-lite"/>
    </source>
</evidence>
<organism evidence="3 4">
    <name type="scientific">Bradyrhizobium japonicum</name>
    <dbReference type="NCBI Taxonomy" id="375"/>
    <lineage>
        <taxon>Bacteria</taxon>
        <taxon>Pseudomonadati</taxon>
        <taxon>Pseudomonadota</taxon>
        <taxon>Alphaproteobacteria</taxon>
        <taxon>Hyphomicrobiales</taxon>
        <taxon>Nitrobacteraceae</taxon>
        <taxon>Bradyrhizobium</taxon>
    </lineage>
</organism>
<accession>A0A0A3XJN9</accession>
<dbReference type="Gene3D" id="1.20.5.340">
    <property type="match status" value="1"/>
</dbReference>
<dbReference type="RefSeq" id="WP_028160333.1">
    <property type="nucleotide sequence ID" value="NZ_JANUDC010000001.1"/>
</dbReference>
<feature type="region of interest" description="Disordered" evidence="2">
    <location>
        <begin position="53"/>
        <end position="72"/>
    </location>
</feature>
<evidence type="ECO:0000256" key="1">
    <source>
        <dbReference type="HAMAP-Rule" id="MF_00715"/>
    </source>
</evidence>
<dbReference type="PANTHER" id="PTHR36508">
    <property type="entry name" value="PROTEIN SLYX"/>
    <property type="match status" value="1"/>
</dbReference>
<name>A0A0A3XJN9_BRAJP</name>
<dbReference type="EMBL" id="JRPN01000048">
    <property type="protein sequence ID" value="KGT73381.1"/>
    <property type="molecule type" value="Genomic_DNA"/>
</dbReference>
<dbReference type="Proteomes" id="UP000030377">
    <property type="component" value="Unassembled WGS sequence"/>
</dbReference>
<dbReference type="HAMAP" id="MF_00715">
    <property type="entry name" value="SlyX"/>
    <property type="match status" value="1"/>
</dbReference>
<evidence type="ECO:0000313" key="3">
    <source>
        <dbReference type="EMBL" id="KGT73381.1"/>
    </source>
</evidence>
<comment type="caution">
    <text evidence="3">The sequence shown here is derived from an EMBL/GenBank/DDBJ whole genome shotgun (WGS) entry which is preliminary data.</text>
</comment>
<evidence type="ECO:0000313" key="4">
    <source>
        <dbReference type="Proteomes" id="UP000030377"/>
    </source>
</evidence>
<dbReference type="InterPro" id="IPR007236">
    <property type="entry name" value="SlyX"/>
</dbReference>
<proteinExistence type="inferred from homology"/>
<sequence length="72" mass="8183">MTSDIKTLGERIDTLETRIAYQDDTIETLNQTITAQWKQIDALTRKITELGERLQEAETNAPSPANEPPPHY</sequence>
<dbReference type="STRING" id="375.BKD09_RS39010"/>
<dbReference type="PANTHER" id="PTHR36508:SF1">
    <property type="entry name" value="PROTEIN SLYX"/>
    <property type="match status" value="1"/>
</dbReference>
<gene>
    <name evidence="1" type="primary">slyX</name>
    <name evidence="3" type="ORF">MA20_44965</name>
</gene>